<feature type="domain" description="Protein kinase" evidence="6">
    <location>
        <begin position="20"/>
        <end position="327"/>
    </location>
</feature>
<keyword evidence="2 4" id="KW-0547">Nucleotide-binding</keyword>
<dbReference type="VEuPathDB" id="MicrosporidiaDB:EDEG_03887"/>
<name>J8ZPE3_EDHAE</name>
<dbReference type="InterPro" id="IPR000719">
    <property type="entry name" value="Prot_kinase_dom"/>
</dbReference>
<accession>J8ZPE3</accession>
<dbReference type="PANTHER" id="PTHR11909">
    <property type="entry name" value="CASEIN KINASE-RELATED"/>
    <property type="match status" value="1"/>
</dbReference>
<evidence type="ECO:0000313" key="8">
    <source>
        <dbReference type="Proteomes" id="UP000003163"/>
    </source>
</evidence>
<comment type="similarity">
    <text evidence="5">Belongs to the protein kinase superfamily.</text>
</comment>
<comment type="caution">
    <text evidence="7">The sequence shown here is derived from an EMBL/GenBank/DDBJ whole genome shotgun (WGS) entry which is preliminary data.</text>
</comment>
<keyword evidence="5" id="KW-0723">Serine/threonine-protein kinase</keyword>
<proteinExistence type="inferred from homology"/>
<dbReference type="InterPro" id="IPR050235">
    <property type="entry name" value="CK1_Ser-Thr_kinase"/>
</dbReference>
<protein>
    <recommendedName>
        <fullName evidence="1">non-specific serine/threonine protein kinase</fullName>
        <ecNumber evidence="1">2.7.11.1</ecNumber>
    </recommendedName>
</protein>
<keyword evidence="7" id="KW-0418">Kinase</keyword>
<dbReference type="SUPFAM" id="SSF56112">
    <property type="entry name" value="Protein kinase-like (PK-like)"/>
    <property type="match status" value="1"/>
</dbReference>
<dbReference type="Gene3D" id="1.10.510.10">
    <property type="entry name" value="Transferase(Phosphotransferase) domain 1"/>
    <property type="match status" value="1"/>
</dbReference>
<evidence type="ECO:0000256" key="4">
    <source>
        <dbReference type="PROSITE-ProRule" id="PRU10141"/>
    </source>
</evidence>
<dbReference type="OMA" id="EFDWTHK"/>
<dbReference type="EMBL" id="AFBI03000140">
    <property type="protein sequence ID" value="EJW01548.1"/>
    <property type="molecule type" value="Genomic_DNA"/>
</dbReference>
<dbReference type="SMART" id="SM00220">
    <property type="entry name" value="S_TKc"/>
    <property type="match status" value="1"/>
</dbReference>
<keyword evidence="8" id="KW-1185">Reference proteome</keyword>
<dbReference type="InterPro" id="IPR011009">
    <property type="entry name" value="Kinase-like_dom_sf"/>
</dbReference>
<dbReference type="InParanoid" id="J8ZPE3"/>
<evidence type="ECO:0000313" key="7">
    <source>
        <dbReference type="EMBL" id="EJW01548.1"/>
    </source>
</evidence>
<sequence length="339" mass="39422">MNCKNSMKQDIKELEKHIDYKFKHRIGKGSFGTVYQVADSKNRTFALKIEETNLLQVSQLENEYKVYVKMQGNEGVPKVYYHGEKGNIKYIIMELLDTSLSDILEKGEQFHLKTISLIGRKLICIIENLHRNHYLYRDMKPENIMTKKGEIFLIDYGMCKKYIVNGEHIPFIKGKVLTGTARYTSINTHKGYEQSRRDDLEGIAYVLIYLIKGGELPWMGIPAPSRKEKYAKIGMRKEEVSINDLCDGIEGKEFFIEYLEYVRKLGFYENPDYEKCKGIFIKMLALSKNKKSVNSNTNNKASNEILDAITQKKAKKKGFFHKIKKFFSYCSPDSKTRDE</sequence>
<feature type="binding site" evidence="4">
    <location>
        <position position="48"/>
    </location>
    <ligand>
        <name>ATP</name>
        <dbReference type="ChEBI" id="CHEBI:30616"/>
    </ligand>
</feature>
<reference evidence="8" key="2">
    <citation type="submission" date="2015-07" db="EMBL/GenBank/DDBJ databases">
        <title>Contrasting host-pathogen interactions and genome evolution in two generalist and specialist microsporidian pathogens of mosquitoes.</title>
        <authorList>
            <consortium name="The Broad Institute Genomics Platform"/>
            <consortium name="The Broad Institute Genome Sequencing Center for Infectious Disease"/>
            <person name="Cuomo C.A."/>
            <person name="Sanscrainte N.D."/>
            <person name="Goldberg J.M."/>
            <person name="Heiman D."/>
            <person name="Young S."/>
            <person name="Zeng Q."/>
            <person name="Becnel J.J."/>
            <person name="Birren B.W."/>
        </authorList>
    </citation>
    <scope>NUCLEOTIDE SEQUENCE [LARGE SCALE GENOMIC DNA]</scope>
    <source>
        <strain evidence="8">USNM 41457</strain>
    </source>
</reference>
<dbReference type="EC" id="2.7.11.1" evidence="1"/>
<organism evidence="7 8">
    <name type="scientific">Edhazardia aedis (strain USNM 41457)</name>
    <name type="common">Microsporidian parasite</name>
    <dbReference type="NCBI Taxonomy" id="1003232"/>
    <lineage>
        <taxon>Eukaryota</taxon>
        <taxon>Fungi</taxon>
        <taxon>Fungi incertae sedis</taxon>
        <taxon>Microsporidia</taxon>
        <taxon>Edhazardia</taxon>
    </lineage>
</organism>
<keyword evidence="7" id="KW-0808">Transferase</keyword>
<dbReference type="OrthoDB" id="5800476at2759"/>
<evidence type="ECO:0000256" key="3">
    <source>
        <dbReference type="ARBA" id="ARBA00022840"/>
    </source>
</evidence>
<dbReference type="AlphaFoldDB" id="J8ZPE3"/>
<dbReference type="GO" id="GO:0005524">
    <property type="term" value="F:ATP binding"/>
    <property type="evidence" value="ECO:0007669"/>
    <property type="project" value="UniProtKB-UniRule"/>
</dbReference>
<reference evidence="7 8" key="1">
    <citation type="submission" date="2011-08" db="EMBL/GenBank/DDBJ databases">
        <authorList>
            <person name="Liu Z.J."/>
            <person name="Shi F.L."/>
            <person name="Lu J.Q."/>
            <person name="Li M."/>
            <person name="Wang Z.L."/>
        </authorList>
    </citation>
    <scope>NUCLEOTIDE SEQUENCE [LARGE SCALE GENOMIC DNA]</scope>
    <source>
        <strain evidence="7 8">USNM 41457</strain>
    </source>
</reference>
<dbReference type="Pfam" id="PF00069">
    <property type="entry name" value="Pkinase"/>
    <property type="match status" value="1"/>
</dbReference>
<dbReference type="Proteomes" id="UP000003163">
    <property type="component" value="Unassembled WGS sequence"/>
</dbReference>
<dbReference type="GO" id="GO:0004674">
    <property type="term" value="F:protein serine/threonine kinase activity"/>
    <property type="evidence" value="ECO:0007669"/>
    <property type="project" value="UniProtKB-KW"/>
</dbReference>
<evidence type="ECO:0000259" key="6">
    <source>
        <dbReference type="PROSITE" id="PS50011"/>
    </source>
</evidence>
<dbReference type="InterPro" id="IPR008271">
    <property type="entry name" value="Ser/Thr_kinase_AS"/>
</dbReference>
<evidence type="ECO:0000256" key="5">
    <source>
        <dbReference type="RuleBase" id="RU000304"/>
    </source>
</evidence>
<keyword evidence="3 4" id="KW-0067">ATP-binding</keyword>
<dbReference type="InterPro" id="IPR017441">
    <property type="entry name" value="Protein_kinase_ATP_BS"/>
</dbReference>
<evidence type="ECO:0000256" key="2">
    <source>
        <dbReference type="ARBA" id="ARBA00022741"/>
    </source>
</evidence>
<dbReference type="PROSITE" id="PS00108">
    <property type="entry name" value="PROTEIN_KINASE_ST"/>
    <property type="match status" value="1"/>
</dbReference>
<dbReference type="HOGENOM" id="CLU_019279_2_7_1"/>
<dbReference type="STRING" id="1003232.J8ZPE3"/>
<gene>
    <name evidence="7" type="ORF">EDEG_03887</name>
</gene>
<dbReference type="PROSITE" id="PS00107">
    <property type="entry name" value="PROTEIN_KINASE_ATP"/>
    <property type="match status" value="1"/>
</dbReference>
<evidence type="ECO:0000256" key="1">
    <source>
        <dbReference type="ARBA" id="ARBA00012513"/>
    </source>
</evidence>
<dbReference type="FunCoup" id="J8ZPE3">
    <property type="interactions" value="103"/>
</dbReference>
<dbReference type="PROSITE" id="PS50011">
    <property type="entry name" value="PROTEIN_KINASE_DOM"/>
    <property type="match status" value="1"/>
</dbReference>
<dbReference type="CDD" id="cd14016">
    <property type="entry name" value="STKc_CK1"/>
    <property type="match status" value="1"/>
</dbReference>